<evidence type="ECO:0000256" key="1">
    <source>
        <dbReference type="SAM" id="SignalP"/>
    </source>
</evidence>
<feature type="signal peptide" evidence="1">
    <location>
        <begin position="1"/>
        <end position="22"/>
    </location>
</feature>
<dbReference type="EMBL" id="WTYS01000001">
    <property type="protein sequence ID" value="MXO56363.1"/>
    <property type="molecule type" value="Genomic_DNA"/>
</dbReference>
<accession>A0A6I4SKX7</accession>
<organism evidence="2 3">
    <name type="scientific">Pontixanthobacter gangjinensis</name>
    <dbReference type="NCBI Taxonomy" id="1028742"/>
    <lineage>
        <taxon>Bacteria</taxon>
        <taxon>Pseudomonadati</taxon>
        <taxon>Pseudomonadota</taxon>
        <taxon>Alphaproteobacteria</taxon>
        <taxon>Sphingomonadales</taxon>
        <taxon>Erythrobacteraceae</taxon>
        <taxon>Pontixanthobacter</taxon>
    </lineage>
</organism>
<gene>
    <name evidence="2" type="ORF">GRI36_05660</name>
</gene>
<dbReference type="RefSeq" id="WP_160597571.1">
    <property type="nucleotide sequence ID" value="NZ_WTYS01000001.1"/>
</dbReference>
<dbReference type="AlphaFoldDB" id="A0A6I4SKX7"/>
<feature type="chain" id="PRO_5026346681" evidence="1">
    <location>
        <begin position="23"/>
        <end position="259"/>
    </location>
</feature>
<dbReference type="OrthoDB" id="7506853at2"/>
<evidence type="ECO:0000313" key="2">
    <source>
        <dbReference type="EMBL" id="MXO56363.1"/>
    </source>
</evidence>
<dbReference type="Proteomes" id="UP000468943">
    <property type="component" value="Unassembled WGS sequence"/>
</dbReference>
<proteinExistence type="predicted"/>
<keyword evidence="3" id="KW-1185">Reference proteome</keyword>
<evidence type="ECO:0000313" key="3">
    <source>
        <dbReference type="Proteomes" id="UP000468943"/>
    </source>
</evidence>
<reference evidence="2 3" key="1">
    <citation type="submission" date="2019-12" db="EMBL/GenBank/DDBJ databases">
        <title>Genomic-based taxomic classification of the family Erythrobacteraceae.</title>
        <authorList>
            <person name="Xu L."/>
        </authorList>
    </citation>
    <scope>NUCLEOTIDE SEQUENCE [LARGE SCALE GENOMIC DNA]</scope>
    <source>
        <strain evidence="2 3">JCM 17802</strain>
    </source>
</reference>
<keyword evidence="1" id="KW-0732">Signal</keyword>
<sequence length="259" mass="28112">MRKEFYLGTAVAAAILCAPSQAQDPDAIEATAEIQEASTVEEVVKATDAQAATEAAEVVEYEANTEGLLPKVAADGCELHMWPAERMNSVTTGLLGGGLLDAALNSGTDANNKTLMASALDSPSQLDALQELDLRTLLGLTPGTTIVRHEEPLERKTMNRIKDRRADSDSSCYSELIVADVLYTKAMIYGRSLKTLFMVRNFGDDGKIDKQYKAWGGNGLKKFPPKEGEDALEGLDELNSVFQLNFEEYANNAKKRLSS</sequence>
<protein>
    <submittedName>
        <fullName evidence="2">Uncharacterized protein</fullName>
    </submittedName>
</protein>
<comment type="caution">
    <text evidence="2">The sequence shown here is derived from an EMBL/GenBank/DDBJ whole genome shotgun (WGS) entry which is preliminary data.</text>
</comment>
<name>A0A6I4SKX7_9SPHN</name>